<proteinExistence type="predicted"/>
<dbReference type="EMBL" id="JACCBU010000001">
    <property type="protein sequence ID" value="NYE72451.1"/>
    <property type="molecule type" value="Genomic_DNA"/>
</dbReference>
<accession>A0A7Y9LDY0</accession>
<feature type="region of interest" description="Disordered" evidence="1">
    <location>
        <begin position="1"/>
        <end position="26"/>
    </location>
</feature>
<evidence type="ECO:0000313" key="2">
    <source>
        <dbReference type="EMBL" id="NYE72451.1"/>
    </source>
</evidence>
<dbReference type="Proteomes" id="UP000569914">
    <property type="component" value="Unassembled WGS sequence"/>
</dbReference>
<dbReference type="GO" id="GO:0005829">
    <property type="term" value="C:cytosol"/>
    <property type="evidence" value="ECO:0007669"/>
    <property type="project" value="TreeGrafter"/>
</dbReference>
<gene>
    <name evidence="2" type="ORF">BKA15_003780</name>
</gene>
<dbReference type="RefSeq" id="WP_179753247.1">
    <property type="nucleotide sequence ID" value="NZ_JACCBU010000001.1"/>
</dbReference>
<dbReference type="AlphaFoldDB" id="A0A7Y9LDY0"/>
<evidence type="ECO:0000256" key="1">
    <source>
        <dbReference type="SAM" id="MobiDB-lite"/>
    </source>
</evidence>
<dbReference type="PANTHER" id="PTHR30283">
    <property type="entry name" value="PEROXIDE STRESS RESPONSE PROTEIN YAAA"/>
    <property type="match status" value="1"/>
</dbReference>
<comment type="caution">
    <text evidence="2">The sequence shown here is derived from an EMBL/GenBank/DDBJ whole genome shotgun (WGS) entry which is preliminary data.</text>
</comment>
<evidence type="ECO:0000313" key="3">
    <source>
        <dbReference type="Proteomes" id="UP000569914"/>
    </source>
</evidence>
<name>A0A7Y9LDY0_9ACTN</name>
<reference evidence="2 3" key="1">
    <citation type="submission" date="2020-07" db="EMBL/GenBank/DDBJ databases">
        <title>Sequencing the genomes of 1000 actinobacteria strains.</title>
        <authorList>
            <person name="Klenk H.-P."/>
        </authorList>
    </citation>
    <scope>NUCLEOTIDE SEQUENCE [LARGE SCALE GENOMIC DNA]</scope>
    <source>
        <strain evidence="2 3">DSM 22083</strain>
    </source>
</reference>
<dbReference type="PANTHER" id="PTHR30283:SF4">
    <property type="entry name" value="PEROXIDE STRESS RESISTANCE PROTEIN YAAA"/>
    <property type="match status" value="1"/>
</dbReference>
<sequence>MLILLPPSEGKAAPTRRGRPVDPDRLSHPELAEARIAVRDALIKASGHADALEILGVAPGLAGEVEFNTRLDTLPAQPVSKVYTGVLYDALSYDSLSVTARRRANRSVRVQSALWGPVGPGDRIAPYRLSMGVSLPGIGPLARFWRSRLGPVLGELAGSGVVVDCRSSTYTGAWQPEPAAAHRYVAVRVFAEVDGRRVAISHQAKHTRGLVARLLLEAPAAPRSPAGVAELVAAEYRCELTAQGRRGFTLDVIM</sequence>
<keyword evidence="3" id="KW-1185">Reference proteome</keyword>
<protein>
    <submittedName>
        <fullName evidence="2">Uncharacterized protein</fullName>
    </submittedName>
</protein>
<dbReference type="InterPro" id="IPR005583">
    <property type="entry name" value="YaaA"/>
</dbReference>
<organism evidence="2 3">
    <name type="scientific">Microlunatus parietis</name>
    <dbReference type="NCBI Taxonomy" id="682979"/>
    <lineage>
        <taxon>Bacteria</taxon>
        <taxon>Bacillati</taxon>
        <taxon>Actinomycetota</taxon>
        <taxon>Actinomycetes</taxon>
        <taxon>Propionibacteriales</taxon>
        <taxon>Propionibacteriaceae</taxon>
        <taxon>Microlunatus</taxon>
    </lineage>
</organism>
<dbReference type="Pfam" id="PF03883">
    <property type="entry name" value="H2O2_YaaD"/>
    <property type="match status" value="1"/>
</dbReference>
<dbReference type="GO" id="GO:0033194">
    <property type="term" value="P:response to hydroperoxide"/>
    <property type="evidence" value="ECO:0007669"/>
    <property type="project" value="TreeGrafter"/>
</dbReference>